<sequence>MNYTLVRAHKRTLSLQVNKDGILIARAPYLMPKFLIDRFVNEKSHWVEKRLKEMQKPVAPKIEYFTIDELKIQIHKELTKYSKLMGLNHTGVRFTKVHTYWGTCASSGILSFNLALCFTSKECVTYVVVHELAHLRWKGHGKRFWDLVTKYYQGTKKARKLLRSVNYRYGQI</sequence>
<comment type="caution">
    <text evidence="2">The sequence shown here is derived from an EMBL/GenBank/DDBJ whole genome shotgun (WGS) entry which is preliminary data.</text>
</comment>
<dbReference type="PANTHER" id="PTHR30399:SF1">
    <property type="entry name" value="UTP PYROPHOSPHATASE"/>
    <property type="match status" value="1"/>
</dbReference>
<dbReference type="Pfam" id="PF01863">
    <property type="entry name" value="YgjP-like"/>
    <property type="match status" value="1"/>
</dbReference>
<dbReference type="InterPro" id="IPR053136">
    <property type="entry name" value="UTP_pyrophosphatase-like"/>
</dbReference>
<protein>
    <recommendedName>
        <fullName evidence="1">YgjP-like metallopeptidase domain-containing protein</fullName>
    </recommendedName>
</protein>
<evidence type="ECO:0000259" key="1">
    <source>
        <dbReference type="Pfam" id="PF01863"/>
    </source>
</evidence>
<feature type="domain" description="YgjP-like metallopeptidase" evidence="1">
    <location>
        <begin position="60"/>
        <end position="164"/>
    </location>
</feature>
<name>A0A2H0VJR8_9BACT</name>
<evidence type="ECO:0000313" key="2">
    <source>
        <dbReference type="EMBL" id="PIR99326.1"/>
    </source>
</evidence>
<dbReference type="Gene3D" id="3.30.2010.10">
    <property type="entry name" value="Metalloproteases ('zincins'), catalytic domain"/>
    <property type="match status" value="1"/>
</dbReference>
<dbReference type="InterPro" id="IPR002725">
    <property type="entry name" value="YgjP-like_metallopeptidase"/>
</dbReference>
<proteinExistence type="predicted"/>
<gene>
    <name evidence="2" type="ORF">COT87_00075</name>
</gene>
<dbReference type="PANTHER" id="PTHR30399">
    <property type="entry name" value="UNCHARACTERIZED PROTEIN YGJP"/>
    <property type="match status" value="1"/>
</dbReference>
<dbReference type="AlphaFoldDB" id="A0A2H0VJR8"/>
<reference evidence="3" key="1">
    <citation type="submission" date="2017-09" db="EMBL/GenBank/DDBJ databases">
        <title>Depth-based differentiation of microbial function through sediment-hosted aquifers and enrichment of novel symbionts in the deep terrestrial subsurface.</title>
        <authorList>
            <person name="Probst A.J."/>
            <person name="Ladd B."/>
            <person name="Jarett J.K."/>
            <person name="Geller-Mcgrath D.E."/>
            <person name="Sieber C.M.K."/>
            <person name="Emerson J.B."/>
            <person name="Anantharaman K."/>
            <person name="Thomas B.C."/>
            <person name="Malmstrom R."/>
            <person name="Stieglmeier M."/>
            <person name="Klingl A."/>
            <person name="Woyke T."/>
            <person name="Ryan C.M."/>
            <person name="Banfield J.F."/>
        </authorList>
    </citation>
    <scope>NUCLEOTIDE SEQUENCE [LARGE SCALE GENOMIC DNA]</scope>
</reference>
<organism evidence="2 3">
    <name type="scientific">Candidatus Collierbacteria bacterium CG10_big_fil_rev_8_21_14_0_10_44_9</name>
    <dbReference type="NCBI Taxonomy" id="1974535"/>
    <lineage>
        <taxon>Bacteria</taxon>
        <taxon>Candidatus Collieribacteriota</taxon>
    </lineage>
</organism>
<dbReference type="Proteomes" id="UP000230796">
    <property type="component" value="Unassembled WGS sequence"/>
</dbReference>
<evidence type="ECO:0000313" key="3">
    <source>
        <dbReference type="Proteomes" id="UP000230796"/>
    </source>
</evidence>
<dbReference type="EMBL" id="PFAF01000001">
    <property type="protein sequence ID" value="PIR99326.1"/>
    <property type="molecule type" value="Genomic_DNA"/>
</dbReference>
<dbReference type="CDD" id="cd07344">
    <property type="entry name" value="M48_yhfN_like"/>
    <property type="match status" value="1"/>
</dbReference>
<accession>A0A2H0VJR8</accession>